<feature type="transmembrane region" description="Helical" evidence="1">
    <location>
        <begin position="144"/>
        <end position="165"/>
    </location>
</feature>
<comment type="caution">
    <text evidence="2">The sequence shown here is derived from an EMBL/GenBank/DDBJ whole genome shotgun (WGS) entry which is preliminary data.</text>
</comment>
<feature type="transmembrane region" description="Helical" evidence="1">
    <location>
        <begin position="185"/>
        <end position="205"/>
    </location>
</feature>
<gene>
    <name evidence="2" type="ORF">EVG20_g2410</name>
</gene>
<feature type="transmembrane region" description="Helical" evidence="1">
    <location>
        <begin position="255"/>
        <end position="273"/>
    </location>
</feature>
<reference evidence="2 3" key="1">
    <citation type="submission" date="2019-02" db="EMBL/GenBank/DDBJ databases">
        <title>Genome sequencing of the rare red list fungi Dentipellis fragilis.</title>
        <authorList>
            <person name="Buettner E."/>
            <person name="Kellner H."/>
        </authorList>
    </citation>
    <scope>NUCLEOTIDE SEQUENCE [LARGE SCALE GENOMIC DNA]</scope>
    <source>
        <strain evidence="2 3">DSM 105465</strain>
    </source>
</reference>
<sequence>MVSAKLAEEACTYSASVPAHSEIQRTDRHTESEAFQHGKKADSSFLYPVLFGVVQLDSRFQTRPSRLVLPSLRLLMKGRPAPIRASSEIGVNTQFRRRQITLGLPHTLKSSFMAANSLRLNLKYKLPDPIKGVLKGWIGSCQNAAVVSVLVASIVAQLMSPMGIIQDPDTDNGTINPAALKALTVFAYSVLLLTCGATLSALLLIDEFGELPYRAAKQSSPPTADDPSIGTSLSTHLQDSGLHPDWRWIRAHFKIILLLVTVFSIAPLVLLVLPPPRHFITTLVSRVLLRLARPSDDDQTRPVP</sequence>
<protein>
    <submittedName>
        <fullName evidence="2">Uncharacterized protein</fullName>
    </submittedName>
</protein>
<evidence type="ECO:0000256" key="1">
    <source>
        <dbReference type="SAM" id="Phobius"/>
    </source>
</evidence>
<organism evidence="2 3">
    <name type="scientific">Dentipellis fragilis</name>
    <dbReference type="NCBI Taxonomy" id="205917"/>
    <lineage>
        <taxon>Eukaryota</taxon>
        <taxon>Fungi</taxon>
        <taxon>Dikarya</taxon>
        <taxon>Basidiomycota</taxon>
        <taxon>Agaricomycotina</taxon>
        <taxon>Agaricomycetes</taxon>
        <taxon>Russulales</taxon>
        <taxon>Hericiaceae</taxon>
        <taxon>Dentipellis</taxon>
    </lineage>
</organism>
<dbReference type="Proteomes" id="UP000298327">
    <property type="component" value="Unassembled WGS sequence"/>
</dbReference>
<dbReference type="OrthoDB" id="3225366at2759"/>
<accession>A0A4Y9Z773</accession>
<keyword evidence="3" id="KW-1185">Reference proteome</keyword>
<evidence type="ECO:0000313" key="3">
    <source>
        <dbReference type="Proteomes" id="UP000298327"/>
    </source>
</evidence>
<keyword evidence="1" id="KW-0812">Transmembrane</keyword>
<keyword evidence="1" id="KW-0472">Membrane</keyword>
<dbReference type="EMBL" id="SEOQ01000093">
    <property type="protein sequence ID" value="TFY70595.1"/>
    <property type="molecule type" value="Genomic_DNA"/>
</dbReference>
<evidence type="ECO:0000313" key="2">
    <source>
        <dbReference type="EMBL" id="TFY70595.1"/>
    </source>
</evidence>
<name>A0A4Y9Z773_9AGAM</name>
<keyword evidence="1" id="KW-1133">Transmembrane helix</keyword>
<proteinExistence type="predicted"/>
<dbReference type="AlphaFoldDB" id="A0A4Y9Z773"/>